<comment type="function">
    <text evidence="5">Involved in chemotaxis. Part of a chemotaxis signal transduction system that modulates chemotaxis in response to various stimuli. Catalyzes the demethylation of specific methylglutamate residues introduced into the chemoreceptors (methyl-accepting chemotaxis proteins or MCP) by CheR. Also mediates the irreversible deamidation of specific glutamine residues to glutamic acid.</text>
</comment>
<comment type="subcellular location">
    <subcellularLocation>
        <location evidence="5">Cytoplasm</location>
    </subcellularLocation>
</comment>
<feature type="active site" evidence="5 6">
    <location>
        <position position="180"/>
    </location>
</feature>
<dbReference type="SMART" id="SM00448">
    <property type="entry name" value="REC"/>
    <property type="match status" value="1"/>
</dbReference>
<dbReference type="GO" id="GO:0050568">
    <property type="term" value="F:protein-glutamine glutaminase activity"/>
    <property type="evidence" value="ECO:0007669"/>
    <property type="project" value="UniProtKB-UniRule"/>
</dbReference>
<dbReference type="InterPro" id="IPR000673">
    <property type="entry name" value="Sig_transdc_resp-reg_Me-estase"/>
</dbReference>
<keyword evidence="1 5" id="KW-0963">Cytoplasm</keyword>
<dbReference type="GO" id="GO:0000156">
    <property type="term" value="F:phosphorelay response regulator activity"/>
    <property type="evidence" value="ECO:0007669"/>
    <property type="project" value="InterPro"/>
</dbReference>
<feature type="active site" evidence="5 6">
    <location>
        <position position="207"/>
    </location>
</feature>
<dbReference type="GO" id="GO:0005737">
    <property type="term" value="C:cytoplasm"/>
    <property type="evidence" value="ECO:0007669"/>
    <property type="project" value="UniProtKB-SubCell"/>
</dbReference>
<dbReference type="Pfam" id="PF00072">
    <property type="entry name" value="Response_reg"/>
    <property type="match status" value="1"/>
</dbReference>
<dbReference type="Pfam" id="PF01339">
    <property type="entry name" value="CheB_methylest"/>
    <property type="match status" value="1"/>
</dbReference>
<feature type="domain" description="Response regulatory" evidence="8">
    <location>
        <begin position="14"/>
        <end position="131"/>
    </location>
</feature>
<comment type="caution">
    <text evidence="10">The sequence shown here is derived from an EMBL/GenBank/DDBJ whole genome shotgun (WGS) entry which is preliminary data.</text>
</comment>
<feature type="modified residue" description="4-aspartylphosphate" evidence="5 7">
    <location>
        <position position="65"/>
    </location>
</feature>
<keyword evidence="3 5" id="KW-0378">Hydrolase</keyword>
<dbReference type="CDD" id="cd17541">
    <property type="entry name" value="REC_CheB-like"/>
    <property type="match status" value="1"/>
</dbReference>
<dbReference type="InterPro" id="IPR035909">
    <property type="entry name" value="CheB_C"/>
</dbReference>
<evidence type="ECO:0000256" key="4">
    <source>
        <dbReference type="ARBA" id="ARBA00048267"/>
    </source>
</evidence>
<comment type="domain">
    <text evidence="5">Contains a C-terminal catalytic domain, and an N-terminal region which modulates catalytic activity.</text>
</comment>
<accession>A0A7C4KJK0</accession>
<keyword evidence="5 7" id="KW-0597">Phosphoprotein</keyword>
<comment type="similarity">
    <text evidence="5">Belongs to the CheB family.</text>
</comment>
<dbReference type="EC" id="3.1.1.61" evidence="5"/>
<dbReference type="PROSITE" id="PS50122">
    <property type="entry name" value="CHEB"/>
    <property type="match status" value="1"/>
</dbReference>
<dbReference type="PANTHER" id="PTHR42872:SF6">
    <property type="entry name" value="PROTEIN-GLUTAMATE METHYLESTERASE_PROTEIN-GLUTAMINE GLUTAMINASE"/>
    <property type="match status" value="1"/>
</dbReference>
<dbReference type="PIRSF" id="PIRSF000876">
    <property type="entry name" value="RR_chemtxs_CheB"/>
    <property type="match status" value="1"/>
</dbReference>
<evidence type="ECO:0000259" key="9">
    <source>
        <dbReference type="PROSITE" id="PS50122"/>
    </source>
</evidence>
<feature type="domain" description="CheB-type methylesterase" evidence="9">
    <location>
        <begin position="161"/>
        <end position="358"/>
    </location>
</feature>
<dbReference type="InterPro" id="IPR001789">
    <property type="entry name" value="Sig_transdc_resp-reg_receiver"/>
</dbReference>
<evidence type="ECO:0000256" key="6">
    <source>
        <dbReference type="PROSITE-ProRule" id="PRU00050"/>
    </source>
</evidence>
<evidence type="ECO:0000256" key="3">
    <source>
        <dbReference type="ARBA" id="ARBA00022801"/>
    </source>
</evidence>
<dbReference type="HAMAP" id="MF_00099">
    <property type="entry name" value="CheB_chemtxs"/>
    <property type="match status" value="1"/>
</dbReference>
<proteinExistence type="inferred from homology"/>
<dbReference type="SUPFAM" id="SSF52738">
    <property type="entry name" value="Methylesterase CheB, C-terminal domain"/>
    <property type="match status" value="1"/>
</dbReference>
<name>A0A7C4KJK0_9CHLR</name>
<evidence type="ECO:0000256" key="5">
    <source>
        <dbReference type="HAMAP-Rule" id="MF_00099"/>
    </source>
</evidence>
<evidence type="ECO:0000256" key="7">
    <source>
        <dbReference type="PROSITE-ProRule" id="PRU00169"/>
    </source>
</evidence>
<evidence type="ECO:0000313" key="10">
    <source>
        <dbReference type="EMBL" id="HGS22833.1"/>
    </source>
</evidence>
<evidence type="ECO:0000259" key="8">
    <source>
        <dbReference type="PROSITE" id="PS50110"/>
    </source>
</evidence>
<gene>
    <name evidence="5" type="primary">cheB</name>
    <name evidence="10" type="ORF">ENT37_13340</name>
</gene>
<dbReference type="Gene3D" id="3.40.50.180">
    <property type="entry name" value="Methylesterase CheB, C-terminal domain"/>
    <property type="match status" value="1"/>
</dbReference>
<comment type="PTM">
    <text evidence="5">Phosphorylated by CheA. Phosphorylation of the N-terminal regulatory domain activates the methylesterase activity.</text>
</comment>
<reference evidence="10" key="1">
    <citation type="journal article" date="2020" name="mSystems">
        <title>Genome- and Community-Level Interaction Insights into Carbon Utilization and Element Cycling Functions of Hydrothermarchaeota in Hydrothermal Sediment.</title>
        <authorList>
            <person name="Zhou Z."/>
            <person name="Liu Y."/>
            <person name="Xu W."/>
            <person name="Pan J."/>
            <person name="Luo Z.H."/>
            <person name="Li M."/>
        </authorList>
    </citation>
    <scope>NUCLEOTIDE SEQUENCE [LARGE SCALE GENOMIC DNA]</scope>
    <source>
        <strain evidence="10">SpSt-573</strain>
    </source>
</reference>
<dbReference type="PANTHER" id="PTHR42872">
    <property type="entry name" value="PROTEIN-GLUTAMATE METHYLESTERASE/PROTEIN-GLUTAMINE GLUTAMINASE"/>
    <property type="match status" value="1"/>
</dbReference>
<feature type="active site" evidence="5 6">
    <location>
        <position position="300"/>
    </location>
</feature>
<keyword evidence="2 5" id="KW-0145">Chemotaxis</keyword>
<dbReference type="PROSITE" id="PS50110">
    <property type="entry name" value="RESPONSE_REGULATORY"/>
    <property type="match status" value="1"/>
</dbReference>
<dbReference type="EMBL" id="DSYK01000661">
    <property type="protein sequence ID" value="HGS22833.1"/>
    <property type="molecule type" value="Genomic_DNA"/>
</dbReference>
<dbReference type="InterPro" id="IPR008248">
    <property type="entry name" value="CheB-like"/>
</dbReference>
<evidence type="ECO:0000256" key="1">
    <source>
        <dbReference type="ARBA" id="ARBA00022490"/>
    </source>
</evidence>
<comment type="catalytic activity">
    <reaction evidence="5">
        <text>L-glutaminyl-[protein] + H2O = L-glutamyl-[protein] + NH4(+)</text>
        <dbReference type="Rhea" id="RHEA:16441"/>
        <dbReference type="Rhea" id="RHEA-COMP:10207"/>
        <dbReference type="Rhea" id="RHEA-COMP:10208"/>
        <dbReference type="ChEBI" id="CHEBI:15377"/>
        <dbReference type="ChEBI" id="CHEBI:28938"/>
        <dbReference type="ChEBI" id="CHEBI:29973"/>
        <dbReference type="ChEBI" id="CHEBI:30011"/>
        <dbReference type="EC" id="3.5.1.44"/>
    </reaction>
</comment>
<protein>
    <recommendedName>
        <fullName evidence="5">Protein-glutamate methylesterase/protein-glutamine glutaminase</fullName>
        <ecNumber evidence="5">3.1.1.61</ecNumber>
        <ecNumber evidence="5">3.5.1.44</ecNumber>
    </recommendedName>
</protein>
<dbReference type="AlphaFoldDB" id="A0A7C4KJK0"/>
<sequence length="361" mass="38612">MAVPVQPALPRPVRVLVVDDSAFMRYSISQYLNERPDLQVVGAARDGKEALELIPRLDPDVVTLDVEMPRLDGLSTLREIMQRFPRPVVMLSSMTREGAAETIQALTLGAVDFVTKPTSNVNIRSVLDEAAQKILRAASARIRPVSLLVRRPPASTAEVAPKSGGRPLQRNDPVVLIGTSTGGPRALHEVVPALSADLPAAVVIVQHMPAGFTHSLAERLDSLSKLKVKEAQPGDLLLTGQALLAPGGFHMLFDENLKVTLNQNPTVHGVRPAVDVTLISLIQRFGRSVIAVILTGMGSDGTNGATLLHSMGGRVIAEHESTSVVWGMPRSVVEAGAADFVLPLPEVAARIEQLVQESRNG</sequence>
<dbReference type="GO" id="GO:0006935">
    <property type="term" value="P:chemotaxis"/>
    <property type="evidence" value="ECO:0007669"/>
    <property type="project" value="UniProtKB-UniRule"/>
</dbReference>
<organism evidence="10">
    <name type="scientific">Anaerolinea thermolimosa</name>
    <dbReference type="NCBI Taxonomy" id="229919"/>
    <lineage>
        <taxon>Bacteria</taxon>
        <taxon>Bacillati</taxon>
        <taxon>Chloroflexota</taxon>
        <taxon>Anaerolineae</taxon>
        <taxon>Anaerolineales</taxon>
        <taxon>Anaerolineaceae</taxon>
        <taxon>Anaerolinea</taxon>
    </lineage>
</organism>
<dbReference type="EC" id="3.5.1.44" evidence="5"/>
<evidence type="ECO:0000256" key="2">
    <source>
        <dbReference type="ARBA" id="ARBA00022500"/>
    </source>
</evidence>
<dbReference type="GO" id="GO:0008984">
    <property type="term" value="F:protein-glutamate methylesterase activity"/>
    <property type="evidence" value="ECO:0007669"/>
    <property type="project" value="UniProtKB-UniRule"/>
</dbReference>
<dbReference type="NCBIfam" id="NF001965">
    <property type="entry name" value="PRK00742.1"/>
    <property type="match status" value="1"/>
</dbReference>
<dbReference type="CDD" id="cd16432">
    <property type="entry name" value="CheB_Rec"/>
    <property type="match status" value="1"/>
</dbReference>
<dbReference type="SUPFAM" id="SSF52172">
    <property type="entry name" value="CheY-like"/>
    <property type="match status" value="1"/>
</dbReference>
<dbReference type="InterPro" id="IPR011006">
    <property type="entry name" value="CheY-like_superfamily"/>
</dbReference>
<comment type="catalytic activity">
    <reaction evidence="4 5">
        <text>[protein]-L-glutamate 5-O-methyl ester + H2O = L-glutamyl-[protein] + methanol + H(+)</text>
        <dbReference type="Rhea" id="RHEA:23236"/>
        <dbReference type="Rhea" id="RHEA-COMP:10208"/>
        <dbReference type="Rhea" id="RHEA-COMP:10311"/>
        <dbReference type="ChEBI" id="CHEBI:15377"/>
        <dbReference type="ChEBI" id="CHEBI:15378"/>
        <dbReference type="ChEBI" id="CHEBI:17790"/>
        <dbReference type="ChEBI" id="CHEBI:29973"/>
        <dbReference type="ChEBI" id="CHEBI:82795"/>
        <dbReference type="EC" id="3.1.1.61"/>
    </reaction>
</comment>
<dbReference type="Gene3D" id="3.40.50.2300">
    <property type="match status" value="1"/>
</dbReference>